<dbReference type="EMBL" id="CAJGYM010000098">
    <property type="protein sequence ID" value="CAD6197564.1"/>
    <property type="molecule type" value="Genomic_DNA"/>
</dbReference>
<reference evidence="2" key="1">
    <citation type="submission" date="2020-10" db="EMBL/GenBank/DDBJ databases">
        <authorList>
            <person name="Kikuchi T."/>
        </authorList>
    </citation>
    <scope>NUCLEOTIDE SEQUENCE</scope>
    <source>
        <strain evidence="2">NKZ352</strain>
    </source>
</reference>
<protein>
    <submittedName>
        <fullName evidence="2">Uncharacterized protein</fullName>
    </submittedName>
</protein>
<proteinExistence type="predicted"/>
<sequence>MPGASFKSGHYKAAVFGGDGLHDWPEGGGHSLPFRAASPSDARMPVLRFLIISTLLHYVRAQPPPQQPANPSDVQRTFYELIQRQQQLNNAILLNNALLHNSMATALHREQLPIPLTPPEALIPPLAPNPAANLFVPFNQQRQKLEIFEKLPPAKDLTPPTTVPPPLRDATTTDKPTVAEAEGVVSGESEEEEVLEEPLVTTVSNETSQESSSRQEVSKILGKLNVSREDAQSIVDRLQELVLEQLEKKLGEVRRTPAPITTSTTTTTVTNIPTTTTTTAPSEPPTTASPLSSAEEEFRAALASLSSETDVPTSSSAEGTRVVVNRHNIKLHPVSRVAPEQDEGWGAIKTSKTHLPIVDTAEETHNAVAPVQVAPVVAAAVTTVRAGEKEKKNEHKTLLKKRISVAVQKDKDLDDDLLVDFATGAPLDLNEANNVLTTTRSRPRIPAKQILPTAATERPAPSGKNRSAAILPARHRIHEMTQFEKLATDYRRRLENTGDVNKILQKIYENAYISLVERRG</sequence>
<feature type="region of interest" description="Disordered" evidence="1">
    <location>
        <begin position="260"/>
        <end position="293"/>
    </location>
</feature>
<organism evidence="2 3">
    <name type="scientific">Caenorhabditis auriculariae</name>
    <dbReference type="NCBI Taxonomy" id="2777116"/>
    <lineage>
        <taxon>Eukaryota</taxon>
        <taxon>Metazoa</taxon>
        <taxon>Ecdysozoa</taxon>
        <taxon>Nematoda</taxon>
        <taxon>Chromadorea</taxon>
        <taxon>Rhabditida</taxon>
        <taxon>Rhabditina</taxon>
        <taxon>Rhabditomorpha</taxon>
        <taxon>Rhabditoidea</taxon>
        <taxon>Rhabditidae</taxon>
        <taxon>Peloderinae</taxon>
        <taxon>Caenorhabditis</taxon>
    </lineage>
</organism>
<name>A0A8S1HNI7_9PELO</name>
<accession>A0A8S1HNI7</accession>
<gene>
    <name evidence="2" type="ORF">CAUJ_LOCUS13473</name>
</gene>
<comment type="caution">
    <text evidence="2">The sequence shown here is derived from an EMBL/GenBank/DDBJ whole genome shotgun (WGS) entry which is preliminary data.</text>
</comment>
<evidence type="ECO:0000256" key="1">
    <source>
        <dbReference type="SAM" id="MobiDB-lite"/>
    </source>
</evidence>
<dbReference type="AlphaFoldDB" id="A0A8S1HNI7"/>
<evidence type="ECO:0000313" key="2">
    <source>
        <dbReference type="EMBL" id="CAD6197564.1"/>
    </source>
</evidence>
<dbReference type="OrthoDB" id="5840702at2759"/>
<keyword evidence="3" id="KW-1185">Reference proteome</keyword>
<evidence type="ECO:0000313" key="3">
    <source>
        <dbReference type="Proteomes" id="UP000835052"/>
    </source>
</evidence>
<feature type="region of interest" description="Disordered" evidence="1">
    <location>
        <begin position="153"/>
        <end position="176"/>
    </location>
</feature>
<dbReference type="Proteomes" id="UP000835052">
    <property type="component" value="Unassembled WGS sequence"/>
</dbReference>